<dbReference type="Gene3D" id="1.20.120.920">
    <property type="entry name" value="CRISPR-associated endonuclease Cas1, C-terminal domain"/>
    <property type="match status" value="1"/>
</dbReference>
<organism evidence="1 2">
    <name type="scientific">Streptomyces djakartensis</name>
    <dbReference type="NCBI Taxonomy" id="68193"/>
    <lineage>
        <taxon>Bacteria</taxon>
        <taxon>Bacillati</taxon>
        <taxon>Actinomycetota</taxon>
        <taxon>Actinomycetes</taxon>
        <taxon>Kitasatosporales</taxon>
        <taxon>Streptomycetaceae</taxon>
        <taxon>Streptomyces</taxon>
    </lineage>
</organism>
<accession>A0ABQ3A7B3</accession>
<evidence type="ECO:0000313" key="1">
    <source>
        <dbReference type="EMBL" id="GGY34863.1"/>
    </source>
</evidence>
<dbReference type="InterPro" id="IPR042206">
    <property type="entry name" value="CRISPR-assoc_Cas1_C"/>
</dbReference>
<evidence type="ECO:0000313" key="2">
    <source>
        <dbReference type="Proteomes" id="UP000653308"/>
    </source>
</evidence>
<dbReference type="EMBL" id="BMWE01000014">
    <property type="protein sequence ID" value="GGY34863.1"/>
    <property type="molecule type" value="Genomic_DNA"/>
</dbReference>
<reference evidence="2" key="1">
    <citation type="journal article" date="2019" name="Int. J. Syst. Evol. Microbiol.">
        <title>The Global Catalogue of Microorganisms (GCM) 10K type strain sequencing project: providing services to taxonomists for standard genome sequencing and annotation.</title>
        <authorList>
            <consortium name="The Broad Institute Genomics Platform"/>
            <consortium name="The Broad Institute Genome Sequencing Center for Infectious Disease"/>
            <person name="Wu L."/>
            <person name="Ma J."/>
        </authorList>
    </citation>
    <scope>NUCLEOTIDE SEQUENCE [LARGE SCALE GENOMIC DNA]</scope>
    <source>
        <strain evidence="2">JCM 4957</strain>
    </source>
</reference>
<sequence length="80" mass="8904">MYDMRFPGEDTTGLTLQQLRGREGTRILRLYTQHAARTGVPWTKREYKPGEAFAAGDDVNRLLSAANSALYGRCAALAWA</sequence>
<dbReference type="Proteomes" id="UP000653308">
    <property type="component" value="Unassembled WGS sequence"/>
</dbReference>
<protein>
    <submittedName>
        <fullName evidence="1">Uncharacterized protein</fullName>
    </submittedName>
</protein>
<keyword evidence="2" id="KW-1185">Reference proteome</keyword>
<proteinExistence type="predicted"/>
<gene>
    <name evidence="1" type="ORF">GCM10010384_47380</name>
</gene>
<name>A0ABQ3A7B3_9ACTN</name>
<comment type="caution">
    <text evidence="1">The sequence shown here is derived from an EMBL/GenBank/DDBJ whole genome shotgun (WGS) entry which is preliminary data.</text>
</comment>